<keyword evidence="2" id="KW-1185">Reference proteome</keyword>
<dbReference type="Proteomes" id="UP001215598">
    <property type="component" value="Unassembled WGS sequence"/>
</dbReference>
<sequence length="386" mass="42567">MSVSIFRLPPELIDLVIHENRESIGTLRSCALVCRAFRGSSQGCIFASVLLGPDLSPVPKFHDLIRESPHLCAHVRKFAIHDVDRGEWEACFPALVEILDLLNNVTTFTLSFIPRIRWQDLPANLQAAICAFCQRSPLVSLRLVRTGPFNSVSEFTQLVASTALKELWLKGLEIPVPGPDDIRPTNTIAPTDLQFNLEPSTLAIVTSWLVDGGSLSDVRSLSFFWSRDSVSDVHALTRGAAANLEKLTLGSLNAEFTMDFPPLRLGAAQQKLQQLELTLNVDINYSNRLPHGLAVLLESCPPSLVEISVAIYLSTRNPNLPIVEMDWTPVAETLTVARFPALQHLSLMLFPFRSMAKTVEEKLLGDMHSGLSDLHAGGILKHSPLD</sequence>
<dbReference type="EMBL" id="JARKIB010000224">
    <property type="protein sequence ID" value="KAJ7722000.1"/>
    <property type="molecule type" value="Genomic_DNA"/>
</dbReference>
<proteinExistence type="predicted"/>
<protein>
    <recommendedName>
        <fullName evidence="3">F-box domain-containing protein</fullName>
    </recommendedName>
</protein>
<evidence type="ECO:0008006" key="3">
    <source>
        <dbReference type="Google" id="ProtNLM"/>
    </source>
</evidence>
<gene>
    <name evidence="1" type="ORF">B0H16DRAFT_1601386</name>
</gene>
<accession>A0AAD7MKR9</accession>
<comment type="caution">
    <text evidence="1">The sequence shown here is derived from an EMBL/GenBank/DDBJ whole genome shotgun (WGS) entry which is preliminary data.</text>
</comment>
<evidence type="ECO:0000313" key="1">
    <source>
        <dbReference type="EMBL" id="KAJ7722000.1"/>
    </source>
</evidence>
<name>A0AAD7MKR9_9AGAR</name>
<organism evidence="1 2">
    <name type="scientific">Mycena metata</name>
    <dbReference type="NCBI Taxonomy" id="1033252"/>
    <lineage>
        <taxon>Eukaryota</taxon>
        <taxon>Fungi</taxon>
        <taxon>Dikarya</taxon>
        <taxon>Basidiomycota</taxon>
        <taxon>Agaricomycotina</taxon>
        <taxon>Agaricomycetes</taxon>
        <taxon>Agaricomycetidae</taxon>
        <taxon>Agaricales</taxon>
        <taxon>Marasmiineae</taxon>
        <taxon>Mycenaceae</taxon>
        <taxon>Mycena</taxon>
    </lineage>
</organism>
<evidence type="ECO:0000313" key="2">
    <source>
        <dbReference type="Proteomes" id="UP001215598"/>
    </source>
</evidence>
<dbReference type="AlphaFoldDB" id="A0AAD7MKR9"/>
<reference evidence="1" key="1">
    <citation type="submission" date="2023-03" db="EMBL/GenBank/DDBJ databases">
        <title>Massive genome expansion in bonnet fungi (Mycena s.s.) driven by repeated elements and novel gene families across ecological guilds.</title>
        <authorList>
            <consortium name="Lawrence Berkeley National Laboratory"/>
            <person name="Harder C.B."/>
            <person name="Miyauchi S."/>
            <person name="Viragh M."/>
            <person name="Kuo A."/>
            <person name="Thoen E."/>
            <person name="Andreopoulos B."/>
            <person name="Lu D."/>
            <person name="Skrede I."/>
            <person name="Drula E."/>
            <person name="Henrissat B."/>
            <person name="Morin E."/>
            <person name="Kohler A."/>
            <person name="Barry K."/>
            <person name="LaButti K."/>
            <person name="Morin E."/>
            <person name="Salamov A."/>
            <person name="Lipzen A."/>
            <person name="Mereny Z."/>
            <person name="Hegedus B."/>
            <person name="Baldrian P."/>
            <person name="Stursova M."/>
            <person name="Weitz H."/>
            <person name="Taylor A."/>
            <person name="Grigoriev I.V."/>
            <person name="Nagy L.G."/>
            <person name="Martin F."/>
            <person name="Kauserud H."/>
        </authorList>
    </citation>
    <scope>NUCLEOTIDE SEQUENCE</scope>
    <source>
        <strain evidence="1">CBHHK182m</strain>
    </source>
</reference>